<evidence type="ECO:0000259" key="7">
    <source>
        <dbReference type="Pfam" id="PF00482"/>
    </source>
</evidence>
<keyword evidence="5 6" id="KW-0472">Membrane</keyword>
<dbReference type="PANTHER" id="PTHR35007">
    <property type="entry name" value="INTEGRAL MEMBRANE PROTEIN-RELATED"/>
    <property type="match status" value="1"/>
</dbReference>
<evidence type="ECO:0000256" key="4">
    <source>
        <dbReference type="ARBA" id="ARBA00022989"/>
    </source>
</evidence>
<evidence type="ECO:0000313" key="8">
    <source>
        <dbReference type="EMBL" id="SFU96174.1"/>
    </source>
</evidence>
<comment type="subcellular location">
    <subcellularLocation>
        <location evidence="1">Cell membrane</location>
        <topology evidence="1">Multi-pass membrane protein</topology>
    </subcellularLocation>
</comment>
<evidence type="ECO:0000256" key="1">
    <source>
        <dbReference type="ARBA" id="ARBA00004651"/>
    </source>
</evidence>
<sequence>MRAAVLVGVLIFIAGLSWLWGNERQRQRMQRKTREAFQTRGRARDRPFKSPLARMHPAYERWLRQAGSKRTPATLERQQWLLGLTATAIVRLLADNWYLALILGAIAFVYPVLEVRAKARTVAKSVATEMRLFILLLQVYVKAGVSYQQALRLVETYLRGHLRRILRDTRALMSQMTFEEAMQVAAQQSPSEDLEVVAKALMQTKYGSKISESLNHVIEELNHQEALRLGSKQRQAKMGVYMKFLMFFVTPLILDVGLFVWGMIRNAAVQL</sequence>
<feature type="transmembrane region" description="Helical" evidence="6">
    <location>
        <begin position="244"/>
        <end position="264"/>
    </location>
</feature>
<feature type="domain" description="Type II secretion system protein GspF" evidence="7">
    <location>
        <begin position="133"/>
        <end position="253"/>
    </location>
</feature>
<dbReference type="PANTHER" id="PTHR35007:SF2">
    <property type="entry name" value="PILUS ASSEMBLE PROTEIN"/>
    <property type="match status" value="1"/>
</dbReference>
<evidence type="ECO:0000313" key="9">
    <source>
        <dbReference type="Proteomes" id="UP000183508"/>
    </source>
</evidence>
<accession>A0A1I7KFM3</accession>
<evidence type="ECO:0000256" key="2">
    <source>
        <dbReference type="ARBA" id="ARBA00022475"/>
    </source>
</evidence>
<dbReference type="AlphaFoldDB" id="A0A1I7KFM3"/>
<keyword evidence="2" id="KW-1003">Cell membrane</keyword>
<evidence type="ECO:0000256" key="5">
    <source>
        <dbReference type="ARBA" id="ARBA00023136"/>
    </source>
</evidence>
<dbReference type="STRING" id="392015.SAMN05421543_115102"/>
<protein>
    <submittedName>
        <fullName evidence="8">Type II secretion system (T2SS), protein F</fullName>
    </submittedName>
</protein>
<reference evidence="9" key="1">
    <citation type="submission" date="2016-10" db="EMBL/GenBank/DDBJ databases">
        <authorList>
            <person name="Varghese N."/>
        </authorList>
    </citation>
    <scope>NUCLEOTIDE SEQUENCE [LARGE SCALE GENOMIC DNA]</scope>
    <source>
        <strain evidence="9">DSM 17980</strain>
    </source>
</reference>
<dbReference type="RefSeq" id="WP_074954130.1">
    <property type="nucleotide sequence ID" value="NZ_FPBV01000015.1"/>
</dbReference>
<keyword evidence="4 6" id="KW-1133">Transmembrane helix</keyword>
<evidence type="ECO:0000256" key="6">
    <source>
        <dbReference type="SAM" id="Phobius"/>
    </source>
</evidence>
<dbReference type="InterPro" id="IPR018076">
    <property type="entry name" value="T2SS_GspF_dom"/>
</dbReference>
<evidence type="ECO:0000256" key="3">
    <source>
        <dbReference type="ARBA" id="ARBA00022692"/>
    </source>
</evidence>
<dbReference type="OrthoDB" id="2373244at2"/>
<dbReference type="Proteomes" id="UP000183508">
    <property type="component" value="Unassembled WGS sequence"/>
</dbReference>
<organism evidence="8 9">
    <name type="scientific">Alicyclobacillus macrosporangiidus</name>
    <dbReference type="NCBI Taxonomy" id="392015"/>
    <lineage>
        <taxon>Bacteria</taxon>
        <taxon>Bacillati</taxon>
        <taxon>Bacillota</taxon>
        <taxon>Bacilli</taxon>
        <taxon>Bacillales</taxon>
        <taxon>Alicyclobacillaceae</taxon>
        <taxon>Alicyclobacillus</taxon>
    </lineage>
</organism>
<dbReference type="GO" id="GO:0005886">
    <property type="term" value="C:plasma membrane"/>
    <property type="evidence" value="ECO:0007669"/>
    <property type="project" value="UniProtKB-SubCell"/>
</dbReference>
<keyword evidence="9" id="KW-1185">Reference proteome</keyword>
<gene>
    <name evidence="8" type="ORF">SAMN05421543_115102</name>
</gene>
<dbReference type="Pfam" id="PF00482">
    <property type="entry name" value="T2SSF"/>
    <property type="match status" value="1"/>
</dbReference>
<dbReference type="EMBL" id="FPBV01000015">
    <property type="protein sequence ID" value="SFU96174.1"/>
    <property type="molecule type" value="Genomic_DNA"/>
</dbReference>
<proteinExistence type="predicted"/>
<keyword evidence="3 6" id="KW-0812">Transmembrane</keyword>
<name>A0A1I7KFM3_9BACL</name>